<protein>
    <submittedName>
        <fullName evidence="1">Uncharacterized protein</fullName>
    </submittedName>
</protein>
<organism evidence="1 2">
    <name type="scientific">Streptomyces ambofaciens (strain ATCC 23877 / 3486 / DSM 40053 / JCM 4204 / NBRC 12836 / NRRL B-2516)</name>
    <dbReference type="NCBI Taxonomy" id="278992"/>
    <lineage>
        <taxon>Bacteria</taxon>
        <taxon>Bacillati</taxon>
        <taxon>Actinomycetota</taxon>
        <taxon>Actinomycetes</taxon>
        <taxon>Kitasatosporales</taxon>
        <taxon>Streptomycetaceae</taxon>
        <taxon>Streptomyces</taxon>
    </lineage>
</organism>
<evidence type="ECO:0000313" key="2">
    <source>
        <dbReference type="Proteomes" id="UP000061018"/>
    </source>
</evidence>
<accession>A0A0K2AXR9</accession>
<reference evidence="2" key="1">
    <citation type="journal article" date="2015" name="J. Biotechnol.">
        <title>Complete genome sequence of Streptomyces ambofaciens ATCC 23877, the spiramycin producer.</title>
        <authorList>
            <person name="Thibessard A."/>
            <person name="Haas D."/>
            <person name="Gerbaud C."/>
            <person name="Aigle B."/>
            <person name="Lautru S."/>
            <person name="Pernodet J.L."/>
            <person name="Leblond P."/>
        </authorList>
    </citation>
    <scope>NUCLEOTIDE SEQUENCE [LARGE SCALE GENOMIC DNA]</scope>
    <source>
        <strain evidence="2">ATCC 23877 / 3486 / DSM 40053 / JCM 4204 / NBRC 12836 / NRRL B-2516</strain>
    </source>
</reference>
<proteinExistence type="predicted"/>
<dbReference type="KEGG" id="samb:SAM23877_4567"/>
<dbReference type="AlphaFoldDB" id="A0A0K2AXR9"/>
<sequence length="167" mass="18258">MSPKIRAVPVNSEQHHFAHAATRHYEDAVFLMDAARLPNADHHFGVAVECALKSLLLRFTAVTMDPVKPGGDRSKMPYLRDPKTGKPAHKYGHLPWVATDVALLTHGRTASPLTTALGGLSAFAAWSVEHRYLDGSEVVEGDVGRRRTVAEKLIALHEQALITGRLP</sequence>
<name>A0A0K2AXR9_STRA7</name>
<evidence type="ECO:0000313" key="1">
    <source>
        <dbReference type="EMBL" id="AKZ57612.1"/>
    </source>
</evidence>
<gene>
    <name evidence="1" type="ORF">SAM23877_4567</name>
</gene>
<dbReference type="Proteomes" id="UP000061018">
    <property type="component" value="Chromosome"/>
</dbReference>
<dbReference type="EMBL" id="CP012382">
    <property type="protein sequence ID" value="AKZ57612.1"/>
    <property type="molecule type" value="Genomic_DNA"/>
</dbReference>